<keyword evidence="4 6" id="KW-0274">FAD</keyword>
<proteinExistence type="inferred from homology"/>
<comment type="caution">
    <text evidence="10">The sequence shown here is derived from an EMBL/GenBank/DDBJ whole genome shotgun (WGS) entry which is preliminary data.</text>
</comment>
<dbReference type="InterPro" id="IPR036250">
    <property type="entry name" value="AcylCo_DH-like_C"/>
</dbReference>
<dbReference type="InterPro" id="IPR009075">
    <property type="entry name" value="AcylCo_DH/oxidase_C"/>
</dbReference>
<dbReference type="GO" id="GO:0033539">
    <property type="term" value="P:fatty acid beta-oxidation using acyl-CoA dehydrogenase"/>
    <property type="evidence" value="ECO:0007669"/>
    <property type="project" value="TreeGrafter"/>
</dbReference>
<evidence type="ECO:0008006" key="12">
    <source>
        <dbReference type="Google" id="ProtNLM"/>
    </source>
</evidence>
<evidence type="ECO:0000313" key="11">
    <source>
        <dbReference type="Proteomes" id="UP000698800"/>
    </source>
</evidence>
<evidence type="ECO:0000256" key="6">
    <source>
        <dbReference type="RuleBase" id="RU362125"/>
    </source>
</evidence>
<keyword evidence="5 6" id="KW-0560">Oxidoreductase</keyword>
<evidence type="ECO:0000259" key="8">
    <source>
        <dbReference type="Pfam" id="PF02770"/>
    </source>
</evidence>
<feature type="domain" description="Acyl-CoA oxidase/dehydrogenase middle" evidence="8">
    <location>
        <begin position="162"/>
        <end position="253"/>
    </location>
</feature>
<dbReference type="EMBL" id="JAGHQL010000320">
    <property type="protein sequence ID" value="KAH0533888.1"/>
    <property type="molecule type" value="Genomic_DNA"/>
</dbReference>
<comment type="cofactor">
    <cofactor evidence="1 6">
        <name>FAD</name>
        <dbReference type="ChEBI" id="CHEBI:57692"/>
    </cofactor>
</comment>
<sequence>MPTDATALPPLPFSEPPHLSSLPSPIFTPSHLRFRAAIQPFISENLNQHALDWESSGHVPESVFAKFASANMLIPALPAPLPVEWLRRLGLGTLMGGVDVEEFDGLHGLVYGDEMARSGVLGPAASLTTGIAFGVPPIIKFGSRELQEQVLPDLLLGKKRACLAITEPGAGSDVANITTTAELSQDGKSYIVNGTKKWITNGLWADYATTAVRTGPPGPAGVSLLLIPLKDTPGITTQPILTTPSSSGTSTSGTSLITISSALVPATNLIGLPNHGLSYILRNFTHERISIAVGAVRQARVALGEAMGYVMRREAFGQALVEQPVVRHRLAKAGAMVESLGAWVEGLAWVAVRLQKQSQENAATSKHIEIKLGGMAALAKAHAGIVLDECARCAVLLFGGNGLTREGQGELVESN</sequence>
<dbReference type="SUPFAM" id="SSF56645">
    <property type="entry name" value="Acyl-CoA dehydrogenase NM domain-like"/>
    <property type="match status" value="1"/>
</dbReference>
<dbReference type="Gene3D" id="1.10.540.10">
    <property type="entry name" value="Acyl-CoA dehydrogenase/oxidase, N-terminal domain"/>
    <property type="match status" value="1"/>
</dbReference>
<feature type="domain" description="Acyl-CoA dehydrogenase/oxidase N-terminal" evidence="9">
    <location>
        <begin position="28"/>
        <end position="157"/>
    </location>
</feature>
<evidence type="ECO:0000256" key="4">
    <source>
        <dbReference type="ARBA" id="ARBA00022827"/>
    </source>
</evidence>
<accession>A0A9P8I569</accession>
<feature type="domain" description="Acyl-CoA dehydrogenase/oxidase C-terminal" evidence="7">
    <location>
        <begin position="274"/>
        <end position="408"/>
    </location>
</feature>
<dbReference type="InterPro" id="IPR006091">
    <property type="entry name" value="Acyl-CoA_Oxase/DH_mid-dom"/>
</dbReference>
<dbReference type="InterPro" id="IPR009100">
    <property type="entry name" value="AcylCoA_DH/oxidase_NM_dom_sf"/>
</dbReference>
<evidence type="ECO:0000313" key="10">
    <source>
        <dbReference type="EMBL" id="KAH0533888.1"/>
    </source>
</evidence>
<organism evidence="10 11">
    <name type="scientific">Glutinoglossum americanum</name>
    <dbReference type="NCBI Taxonomy" id="1670608"/>
    <lineage>
        <taxon>Eukaryota</taxon>
        <taxon>Fungi</taxon>
        <taxon>Dikarya</taxon>
        <taxon>Ascomycota</taxon>
        <taxon>Pezizomycotina</taxon>
        <taxon>Geoglossomycetes</taxon>
        <taxon>Geoglossales</taxon>
        <taxon>Geoglossaceae</taxon>
        <taxon>Glutinoglossum</taxon>
    </lineage>
</organism>
<dbReference type="GO" id="GO:0050660">
    <property type="term" value="F:flavin adenine dinucleotide binding"/>
    <property type="evidence" value="ECO:0007669"/>
    <property type="project" value="InterPro"/>
</dbReference>
<keyword evidence="11" id="KW-1185">Reference proteome</keyword>
<dbReference type="SUPFAM" id="SSF47203">
    <property type="entry name" value="Acyl-CoA dehydrogenase C-terminal domain-like"/>
    <property type="match status" value="1"/>
</dbReference>
<dbReference type="InterPro" id="IPR013786">
    <property type="entry name" value="AcylCoA_DH/ox_N"/>
</dbReference>
<name>A0A9P8I569_9PEZI</name>
<dbReference type="Gene3D" id="2.40.110.10">
    <property type="entry name" value="Butyryl-CoA Dehydrogenase, subunit A, domain 2"/>
    <property type="match status" value="1"/>
</dbReference>
<gene>
    <name evidence="10" type="ORF">FGG08_007495</name>
</gene>
<dbReference type="Gene3D" id="1.20.140.10">
    <property type="entry name" value="Butyryl-CoA Dehydrogenase, subunit A, domain 3"/>
    <property type="match status" value="1"/>
</dbReference>
<evidence type="ECO:0000259" key="9">
    <source>
        <dbReference type="Pfam" id="PF02771"/>
    </source>
</evidence>
<evidence type="ECO:0000256" key="5">
    <source>
        <dbReference type="ARBA" id="ARBA00023002"/>
    </source>
</evidence>
<dbReference type="InterPro" id="IPR037069">
    <property type="entry name" value="AcylCoA_DH/ox_N_sf"/>
</dbReference>
<dbReference type="AlphaFoldDB" id="A0A9P8I569"/>
<dbReference type="PANTHER" id="PTHR48083">
    <property type="entry name" value="MEDIUM-CHAIN SPECIFIC ACYL-COA DEHYDROGENASE, MITOCHONDRIAL-RELATED"/>
    <property type="match status" value="1"/>
</dbReference>
<evidence type="ECO:0000259" key="7">
    <source>
        <dbReference type="Pfam" id="PF00441"/>
    </source>
</evidence>
<dbReference type="InterPro" id="IPR046373">
    <property type="entry name" value="Acyl-CoA_Oxase/DH_mid-dom_sf"/>
</dbReference>
<comment type="similarity">
    <text evidence="2 6">Belongs to the acyl-CoA dehydrogenase family.</text>
</comment>
<dbReference type="Pfam" id="PF02771">
    <property type="entry name" value="Acyl-CoA_dh_N"/>
    <property type="match status" value="1"/>
</dbReference>
<dbReference type="Pfam" id="PF00441">
    <property type="entry name" value="Acyl-CoA_dh_1"/>
    <property type="match status" value="1"/>
</dbReference>
<evidence type="ECO:0000256" key="2">
    <source>
        <dbReference type="ARBA" id="ARBA00009347"/>
    </source>
</evidence>
<protein>
    <recommendedName>
        <fullName evidence="12">Acyl-CoA dehydrogenase</fullName>
    </recommendedName>
</protein>
<dbReference type="Pfam" id="PF02770">
    <property type="entry name" value="Acyl-CoA_dh_M"/>
    <property type="match status" value="1"/>
</dbReference>
<dbReference type="OrthoDB" id="10254877at2759"/>
<dbReference type="Proteomes" id="UP000698800">
    <property type="component" value="Unassembled WGS sequence"/>
</dbReference>
<dbReference type="GO" id="GO:0005737">
    <property type="term" value="C:cytoplasm"/>
    <property type="evidence" value="ECO:0007669"/>
    <property type="project" value="TreeGrafter"/>
</dbReference>
<dbReference type="GO" id="GO:0003995">
    <property type="term" value="F:acyl-CoA dehydrogenase activity"/>
    <property type="evidence" value="ECO:0007669"/>
    <property type="project" value="TreeGrafter"/>
</dbReference>
<evidence type="ECO:0000256" key="1">
    <source>
        <dbReference type="ARBA" id="ARBA00001974"/>
    </source>
</evidence>
<dbReference type="InterPro" id="IPR050741">
    <property type="entry name" value="Acyl-CoA_dehydrogenase"/>
</dbReference>
<dbReference type="PANTHER" id="PTHR48083:SF15">
    <property type="entry name" value="ACYL-COA DEHYDROGENASE APDG"/>
    <property type="match status" value="1"/>
</dbReference>
<reference evidence="10" key="1">
    <citation type="submission" date="2021-03" db="EMBL/GenBank/DDBJ databases">
        <title>Comparative genomics and phylogenomic investigation of the class Geoglossomycetes provide insights into ecological specialization and systematics.</title>
        <authorList>
            <person name="Melie T."/>
            <person name="Pirro S."/>
            <person name="Miller A.N."/>
            <person name="Quandt A."/>
        </authorList>
    </citation>
    <scope>NUCLEOTIDE SEQUENCE</scope>
    <source>
        <strain evidence="10">GBOQ0MN5Z8</strain>
    </source>
</reference>
<evidence type="ECO:0000256" key="3">
    <source>
        <dbReference type="ARBA" id="ARBA00022630"/>
    </source>
</evidence>
<keyword evidence="3 6" id="KW-0285">Flavoprotein</keyword>